<organism evidence="7 8">
    <name type="scientific">Somion occarium</name>
    <dbReference type="NCBI Taxonomy" id="3059160"/>
    <lineage>
        <taxon>Eukaryota</taxon>
        <taxon>Fungi</taxon>
        <taxon>Dikarya</taxon>
        <taxon>Basidiomycota</taxon>
        <taxon>Agaricomycotina</taxon>
        <taxon>Agaricomycetes</taxon>
        <taxon>Polyporales</taxon>
        <taxon>Cerrenaceae</taxon>
        <taxon>Somion</taxon>
    </lineage>
</organism>
<evidence type="ECO:0000313" key="7">
    <source>
        <dbReference type="EMBL" id="CAL1695708.1"/>
    </source>
</evidence>
<accession>A0ABP1CLZ9</accession>
<feature type="compositionally biased region" description="Polar residues" evidence="5">
    <location>
        <begin position="26"/>
        <end position="37"/>
    </location>
</feature>
<keyword evidence="8" id="KW-1185">Reference proteome</keyword>
<evidence type="ECO:0000256" key="5">
    <source>
        <dbReference type="SAM" id="MobiDB-lite"/>
    </source>
</evidence>
<dbReference type="InterPro" id="IPR051694">
    <property type="entry name" value="Immunoregulatory_rcpt-like"/>
</dbReference>
<sequence>MSSVSSSPISLVLSSTSVSSKAFTQVPSSSASQTFITTGPLPAAPTSSSSSVFVDTSITPANQTAVISAAPASTSSLSLSLSPSSVTSAVSSNAASTVSSATFSQSQSTQLGVPTDSAPAVSISVSSSGSIISLSANPSPAKSLSSISSRLSSASASFGHAIESASPTSKISGQTVTPSTSEMAATSAPLLSSSSPVVTEKNPSTPESQPAAPESTPSASPSKGSSPSSVPSQPASSPSQPAPSPSKPSAEPSTPASSPSSPTSAPAKPSSPPPSSQAPSRPTDVVTPSVTPSGQPQQSPGSVGPSPTVGQSQATAKNSAANAQTATTTSTITDVPETTLTSPVFVTTTDSNGHISLSEPPVFASIAVSTLPDGQLVSVTHVIANPTGVWGINDNSAVSHGFFANTGAVAGVFLVVGIVVALLIALGCYVVRKKRRRQRIRHSISRPLPYPDNPFEDPRETPSPTQLRFAPDISHRNLIGSGLGLITARPRNLLDDEVDDDTNNHTTIYSSPQHNMPQAAQQVTSRDLAGIGAGVSNLGKPDYNGPFSDYHNHRPTHQSKPSVQSEVGLAITTEQTRIADDAQISFPMPIYVRPPSAQSSPSIYPASLPPVPTEEAEHGHEAQPSDPTTPPPPPERRRPLLTLQKPDLSANAPILPPRNPLRTSQHEASKLLARTQVTSSGTQFSQLGFGGYELPLTPPASTTSSDAHGDGRPRTISSEIKNPFSDVNDVDGTVKTQALQGSPVRDNFFTRRKVLEQSKVRPSNSIEWKH</sequence>
<reference evidence="8" key="1">
    <citation type="submission" date="2024-04" db="EMBL/GenBank/DDBJ databases">
        <authorList>
            <person name="Shaw F."/>
            <person name="Minotto A."/>
        </authorList>
    </citation>
    <scope>NUCLEOTIDE SEQUENCE [LARGE SCALE GENOMIC DNA]</scope>
</reference>
<feature type="region of interest" description="Disordered" evidence="5">
    <location>
        <begin position="164"/>
        <end position="334"/>
    </location>
</feature>
<feature type="compositionally biased region" description="Low complexity" evidence="5">
    <location>
        <begin position="185"/>
        <end position="199"/>
    </location>
</feature>
<comment type="subcellular location">
    <subcellularLocation>
        <location evidence="1">Membrane</location>
        <topology evidence="1">Single-pass membrane protein</topology>
    </subcellularLocation>
</comment>
<feature type="compositionally biased region" description="Low complexity" evidence="5">
    <location>
        <begin position="247"/>
        <end position="268"/>
    </location>
</feature>
<feature type="compositionally biased region" description="Low complexity" evidence="5">
    <location>
        <begin position="206"/>
        <end position="239"/>
    </location>
</feature>
<evidence type="ECO:0000256" key="1">
    <source>
        <dbReference type="ARBA" id="ARBA00004167"/>
    </source>
</evidence>
<evidence type="ECO:0000256" key="4">
    <source>
        <dbReference type="ARBA" id="ARBA00023136"/>
    </source>
</evidence>
<evidence type="ECO:0000256" key="6">
    <source>
        <dbReference type="SAM" id="Phobius"/>
    </source>
</evidence>
<keyword evidence="2 6" id="KW-0812">Transmembrane</keyword>
<dbReference type="PANTHER" id="PTHR15549">
    <property type="entry name" value="PAIRED IMMUNOGLOBULIN-LIKE TYPE 2 RECEPTOR"/>
    <property type="match status" value="1"/>
</dbReference>
<name>A0ABP1CLZ9_9APHY</name>
<dbReference type="EMBL" id="OZ037944">
    <property type="protein sequence ID" value="CAL1695708.1"/>
    <property type="molecule type" value="Genomic_DNA"/>
</dbReference>
<keyword evidence="4 6" id="KW-0472">Membrane</keyword>
<feature type="region of interest" description="Disordered" evidence="5">
    <location>
        <begin position="596"/>
        <end position="639"/>
    </location>
</feature>
<evidence type="ECO:0000256" key="2">
    <source>
        <dbReference type="ARBA" id="ARBA00022692"/>
    </source>
</evidence>
<gene>
    <name evidence="7" type="ORF">GFSPODELE1_LOCUS867</name>
</gene>
<feature type="compositionally biased region" description="Polar residues" evidence="5">
    <location>
        <begin position="165"/>
        <end position="184"/>
    </location>
</feature>
<proteinExistence type="predicted"/>
<dbReference type="Proteomes" id="UP001497453">
    <property type="component" value="Chromosome 1"/>
</dbReference>
<feature type="region of interest" description="Disordered" evidence="5">
    <location>
        <begin position="697"/>
        <end position="729"/>
    </location>
</feature>
<feature type="compositionally biased region" description="Low complexity" evidence="5">
    <location>
        <begin position="287"/>
        <end position="331"/>
    </location>
</feature>
<keyword evidence="3 6" id="KW-1133">Transmembrane helix</keyword>
<protein>
    <submittedName>
        <fullName evidence="7">Uncharacterized protein</fullName>
    </submittedName>
</protein>
<feature type="transmembrane region" description="Helical" evidence="6">
    <location>
        <begin position="408"/>
        <end position="431"/>
    </location>
</feature>
<feature type="region of interest" description="Disordered" evidence="5">
    <location>
        <begin position="442"/>
        <end position="468"/>
    </location>
</feature>
<feature type="region of interest" description="Disordered" evidence="5">
    <location>
        <begin position="26"/>
        <end position="48"/>
    </location>
</feature>
<evidence type="ECO:0000313" key="8">
    <source>
        <dbReference type="Proteomes" id="UP001497453"/>
    </source>
</evidence>
<evidence type="ECO:0000256" key="3">
    <source>
        <dbReference type="ARBA" id="ARBA00022989"/>
    </source>
</evidence>